<sequence>MLNKFEDYRFEGEMQKLAMLKLQHAQSLKPGEKEQLQGAYKFGKRLGMGIQLPFVLGSMYYFSKIVPKYSPEFKMISYTVAIGGYGFFYMFTKAWAWHYAYNSVENIVKEYVLTADVEDLKKIHDEQLLGISKDMNVYVPGDKKDNKPN</sequence>
<keyword evidence="1" id="KW-0812">Transmembrane</keyword>
<comment type="caution">
    <text evidence="2">The sequence shown here is derived from an EMBL/GenBank/DDBJ whole genome shotgun (WGS) entry which is preliminary data.</text>
</comment>
<feature type="transmembrane region" description="Helical" evidence="1">
    <location>
        <begin position="46"/>
        <end position="63"/>
    </location>
</feature>
<evidence type="ECO:0000256" key="1">
    <source>
        <dbReference type="SAM" id="Phobius"/>
    </source>
</evidence>
<keyword evidence="1" id="KW-0472">Membrane</keyword>
<keyword evidence="3" id="KW-1185">Reference proteome</keyword>
<gene>
    <name evidence="2" type="ORF">SteCoe_14046</name>
</gene>
<reference evidence="2 3" key="1">
    <citation type="submission" date="2016-11" db="EMBL/GenBank/DDBJ databases">
        <title>The macronuclear genome of Stentor coeruleus: a giant cell with tiny introns.</title>
        <authorList>
            <person name="Slabodnick M."/>
            <person name="Ruby J.G."/>
            <person name="Reiff S.B."/>
            <person name="Swart E.C."/>
            <person name="Gosai S."/>
            <person name="Prabakaran S."/>
            <person name="Witkowska E."/>
            <person name="Larue G.E."/>
            <person name="Fisher S."/>
            <person name="Freeman R.M."/>
            <person name="Gunawardena J."/>
            <person name="Chu W."/>
            <person name="Stover N.A."/>
            <person name="Gregory B.D."/>
            <person name="Nowacki M."/>
            <person name="Derisi J."/>
            <person name="Roy S.W."/>
            <person name="Marshall W.F."/>
            <person name="Sood P."/>
        </authorList>
    </citation>
    <scope>NUCLEOTIDE SEQUENCE [LARGE SCALE GENOMIC DNA]</scope>
    <source>
        <strain evidence="2">WM001</strain>
    </source>
</reference>
<keyword evidence="1" id="KW-1133">Transmembrane helix</keyword>
<evidence type="ECO:0000313" key="2">
    <source>
        <dbReference type="EMBL" id="OMJ84791.1"/>
    </source>
</evidence>
<proteinExistence type="predicted"/>
<dbReference type="EMBL" id="MPUH01000258">
    <property type="protein sequence ID" value="OMJ84791.1"/>
    <property type="molecule type" value="Genomic_DNA"/>
</dbReference>
<name>A0A1R2C733_9CILI</name>
<accession>A0A1R2C733</accession>
<dbReference type="AlphaFoldDB" id="A0A1R2C733"/>
<protein>
    <submittedName>
        <fullName evidence="2">Uncharacterized protein</fullName>
    </submittedName>
</protein>
<feature type="transmembrane region" description="Helical" evidence="1">
    <location>
        <begin position="75"/>
        <end position="92"/>
    </location>
</feature>
<evidence type="ECO:0000313" key="3">
    <source>
        <dbReference type="Proteomes" id="UP000187209"/>
    </source>
</evidence>
<organism evidence="2 3">
    <name type="scientific">Stentor coeruleus</name>
    <dbReference type="NCBI Taxonomy" id="5963"/>
    <lineage>
        <taxon>Eukaryota</taxon>
        <taxon>Sar</taxon>
        <taxon>Alveolata</taxon>
        <taxon>Ciliophora</taxon>
        <taxon>Postciliodesmatophora</taxon>
        <taxon>Heterotrichea</taxon>
        <taxon>Heterotrichida</taxon>
        <taxon>Stentoridae</taxon>
        <taxon>Stentor</taxon>
    </lineage>
</organism>
<dbReference type="Proteomes" id="UP000187209">
    <property type="component" value="Unassembled WGS sequence"/>
</dbReference>